<accession>A0A075FJ38</accession>
<protein>
    <submittedName>
        <fullName evidence="3">Uncharacterized protein</fullName>
    </submittedName>
</protein>
<feature type="transmembrane region" description="Helical" evidence="2">
    <location>
        <begin position="530"/>
        <end position="549"/>
    </location>
</feature>
<feature type="compositionally biased region" description="Pro residues" evidence="1">
    <location>
        <begin position="588"/>
        <end position="609"/>
    </location>
</feature>
<dbReference type="Gene3D" id="2.60.40.10">
    <property type="entry name" value="Immunoglobulins"/>
    <property type="match status" value="1"/>
</dbReference>
<dbReference type="EMBL" id="KF900335">
    <property type="protein sequence ID" value="AIE91339.1"/>
    <property type="molecule type" value="Genomic_DNA"/>
</dbReference>
<keyword evidence="2" id="KW-0472">Membrane</keyword>
<evidence type="ECO:0000256" key="2">
    <source>
        <dbReference type="SAM" id="Phobius"/>
    </source>
</evidence>
<dbReference type="AlphaFoldDB" id="A0A075FJ38"/>
<sequence>MTEVRTLTLVTLLISISFFLGDAEADDPEYDFRFGWNEDGTGNLDVDSTLNLKVEIENLFTEPKDLQLDITNNNALQSSGLRTWWSHDGQTSLSSESTNLASIDVGDNGTVENITVTIRTTEYALYGEYNIDLRCRDNDENDPETTEQTIQLTVNVNEKAEVFLEIAENGLSEGSVDVGGEATYQVQVNNNGNRQDTINLAISSNDWDSSFSENSVTIDAFSNQIVTLTVNSESSADYGDSDDLTITATSGNSNDATDTLNLETYVRVYYGLGLEAVSQSGSGEPGTTVTFNFEIRNKWSESIDYEIIWKDWYRGTPGNPPDQGWTVTDGTGPLDAFEGLTTPNNPANGHTPFKVTISSDAGAGEVVTIIVLARVIDDSDNVGAIELEIEVRVEGEYDIQLIVDEDQISLSAGQAFSVSTYVLLKNEAKVNDLVTITASFELGQGADWELIIPEPITIEASGEKPLFISVTAPDSAAGGQATLNIRAESGGDPSVYNEATLTFRVDSIITGSGPETDQLSEESDFPVNPIWLVSIVLIIGLGSAAVFGLQQKSKGAFGGSEQKVDDFSDEWAGMDNQVPPSTAAVPQTAPPPAAAPPPQPQAPPPPAAAPPSTAAVPETAPPQPAAPPPPAAPTILTVTVPDGVMAGQQIQIKAPTGQLVNVKVPEGCGPGSQFKIQI</sequence>
<name>A0A075FJ38_9EURY</name>
<keyword evidence="2" id="KW-1133">Transmembrane helix</keyword>
<reference evidence="3" key="1">
    <citation type="journal article" date="2014" name="Genome Biol. Evol.">
        <title>Pangenome evidence for extensive interdomain horizontal transfer affecting lineage core and shell genes in uncultured planktonic thaumarchaeota and euryarchaeota.</title>
        <authorList>
            <person name="Deschamps P."/>
            <person name="Zivanovic Y."/>
            <person name="Moreira D."/>
            <person name="Rodriguez-Valera F."/>
            <person name="Lopez-Garcia P."/>
        </authorList>
    </citation>
    <scope>NUCLEOTIDE SEQUENCE</scope>
</reference>
<keyword evidence="2" id="KW-0812">Transmembrane</keyword>
<proteinExistence type="predicted"/>
<feature type="compositionally biased region" description="Pro residues" evidence="1">
    <location>
        <begin position="619"/>
        <end position="632"/>
    </location>
</feature>
<feature type="compositionally biased region" description="Low complexity" evidence="1">
    <location>
        <begin position="578"/>
        <end position="587"/>
    </location>
</feature>
<organism evidence="3">
    <name type="scientific">uncultured marine group II/III euryarchaeote AD1000_117_B07</name>
    <dbReference type="NCBI Taxonomy" id="1457721"/>
    <lineage>
        <taxon>Archaea</taxon>
        <taxon>Methanobacteriati</taxon>
        <taxon>Methanobacteriota</taxon>
        <taxon>environmental samples</taxon>
    </lineage>
</organism>
<evidence type="ECO:0000313" key="3">
    <source>
        <dbReference type="EMBL" id="AIE91339.1"/>
    </source>
</evidence>
<feature type="region of interest" description="Disordered" evidence="1">
    <location>
        <begin position="571"/>
        <end position="635"/>
    </location>
</feature>
<dbReference type="InterPro" id="IPR013783">
    <property type="entry name" value="Ig-like_fold"/>
</dbReference>
<evidence type="ECO:0000256" key="1">
    <source>
        <dbReference type="SAM" id="MobiDB-lite"/>
    </source>
</evidence>